<dbReference type="InterPro" id="IPR009056">
    <property type="entry name" value="Cyt_c-like_dom"/>
</dbReference>
<feature type="signal peptide" evidence="7">
    <location>
        <begin position="1"/>
        <end position="19"/>
    </location>
</feature>
<name>A0A5D9CDH0_9SPHN</name>
<proteinExistence type="predicted"/>
<dbReference type="PROSITE" id="PS51007">
    <property type="entry name" value="CYTC"/>
    <property type="match status" value="1"/>
</dbReference>
<evidence type="ECO:0000256" key="6">
    <source>
        <dbReference type="PROSITE-ProRule" id="PRU00433"/>
    </source>
</evidence>
<dbReference type="EMBL" id="VTOU01000002">
    <property type="protein sequence ID" value="TZG28155.1"/>
    <property type="molecule type" value="Genomic_DNA"/>
</dbReference>
<dbReference type="GO" id="GO:0046872">
    <property type="term" value="F:metal ion binding"/>
    <property type="evidence" value="ECO:0007669"/>
    <property type="project" value="UniProtKB-KW"/>
</dbReference>
<comment type="caution">
    <text evidence="9">The sequence shown here is derived from an EMBL/GenBank/DDBJ whole genome shotgun (WGS) entry which is preliminary data.</text>
</comment>
<dbReference type="InterPro" id="IPR002327">
    <property type="entry name" value="Cyt_c_1A/1B"/>
</dbReference>
<dbReference type="GO" id="GO:0009055">
    <property type="term" value="F:electron transfer activity"/>
    <property type="evidence" value="ECO:0007669"/>
    <property type="project" value="InterPro"/>
</dbReference>
<keyword evidence="10" id="KW-1185">Reference proteome</keyword>
<dbReference type="AlphaFoldDB" id="A0A5D9CDH0"/>
<evidence type="ECO:0000256" key="2">
    <source>
        <dbReference type="ARBA" id="ARBA00022617"/>
    </source>
</evidence>
<dbReference type="Proteomes" id="UP000322077">
    <property type="component" value="Unassembled WGS sequence"/>
</dbReference>
<protein>
    <submittedName>
        <fullName evidence="9">C-type cytochrome</fullName>
    </submittedName>
</protein>
<dbReference type="PRINTS" id="PR00604">
    <property type="entry name" value="CYTCHRMECIAB"/>
</dbReference>
<dbReference type="Gene3D" id="1.10.760.10">
    <property type="entry name" value="Cytochrome c-like domain"/>
    <property type="match status" value="1"/>
</dbReference>
<accession>A0A5D9CDH0</accession>
<evidence type="ECO:0000313" key="9">
    <source>
        <dbReference type="EMBL" id="TZG28155.1"/>
    </source>
</evidence>
<dbReference type="PANTHER" id="PTHR11961">
    <property type="entry name" value="CYTOCHROME C"/>
    <property type="match status" value="1"/>
</dbReference>
<dbReference type="GO" id="GO:0020037">
    <property type="term" value="F:heme binding"/>
    <property type="evidence" value="ECO:0007669"/>
    <property type="project" value="InterPro"/>
</dbReference>
<evidence type="ECO:0000256" key="1">
    <source>
        <dbReference type="ARBA" id="ARBA00022448"/>
    </source>
</evidence>
<evidence type="ECO:0000256" key="4">
    <source>
        <dbReference type="ARBA" id="ARBA00022982"/>
    </source>
</evidence>
<dbReference type="InterPro" id="IPR036909">
    <property type="entry name" value="Cyt_c-like_dom_sf"/>
</dbReference>
<keyword evidence="1" id="KW-0813">Transport</keyword>
<evidence type="ECO:0000256" key="3">
    <source>
        <dbReference type="ARBA" id="ARBA00022723"/>
    </source>
</evidence>
<dbReference type="Pfam" id="PF00034">
    <property type="entry name" value="Cytochrom_C"/>
    <property type="match status" value="1"/>
</dbReference>
<keyword evidence="7" id="KW-0732">Signal</keyword>
<organism evidence="9 10">
    <name type="scientific">Sphingomonas montanisoli</name>
    <dbReference type="NCBI Taxonomy" id="2606412"/>
    <lineage>
        <taxon>Bacteria</taxon>
        <taxon>Pseudomonadati</taxon>
        <taxon>Pseudomonadota</taxon>
        <taxon>Alphaproteobacteria</taxon>
        <taxon>Sphingomonadales</taxon>
        <taxon>Sphingomonadaceae</taxon>
        <taxon>Sphingomonas</taxon>
    </lineage>
</organism>
<sequence>MIKTVFVAAILAPALPVAAAPLPKPAIFGVCAACHKTDKGAPNGIGPNLFGIGGATAGAVPGFAFSPAMKKSGIKWTRPNLIKFIQSPQATVPGTRMPFMGLKNQQSAEQVADYILSLK</sequence>
<feature type="domain" description="Cytochrome c" evidence="8">
    <location>
        <begin position="19"/>
        <end position="119"/>
    </location>
</feature>
<evidence type="ECO:0000256" key="7">
    <source>
        <dbReference type="SAM" id="SignalP"/>
    </source>
</evidence>
<keyword evidence="3 6" id="KW-0479">Metal-binding</keyword>
<keyword evidence="2 6" id="KW-0349">Heme</keyword>
<keyword evidence="4" id="KW-0249">Electron transport</keyword>
<keyword evidence="5 6" id="KW-0408">Iron</keyword>
<feature type="chain" id="PRO_5023141067" evidence="7">
    <location>
        <begin position="20"/>
        <end position="119"/>
    </location>
</feature>
<evidence type="ECO:0000313" key="10">
    <source>
        <dbReference type="Proteomes" id="UP000322077"/>
    </source>
</evidence>
<dbReference type="SUPFAM" id="SSF46626">
    <property type="entry name" value="Cytochrome c"/>
    <property type="match status" value="1"/>
</dbReference>
<evidence type="ECO:0000259" key="8">
    <source>
        <dbReference type="PROSITE" id="PS51007"/>
    </source>
</evidence>
<gene>
    <name evidence="9" type="ORF">FYJ91_10520</name>
</gene>
<reference evidence="9 10" key="1">
    <citation type="submission" date="2019-08" db="EMBL/GenBank/DDBJ databases">
        <authorList>
            <person name="Wang G."/>
            <person name="Xu Z."/>
        </authorList>
    </citation>
    <scope>NUCLEOTIDE SEQUENCE [LARGE SCALE GENOMIC DNA]</scope>
    <source>
        <strain evidence="9 10">ZX</strain>
    </source>
</reference>
<evidence type="ECO:0000256" key="5">
    <source>
        <dbReference type="ARBA" id="ARBA00023004"/>
    </source>
</evidence>